<evidence type="ECO:0000313" key="2">
    <source>
        <dbReference type="Proteomes" id="UP000297245"/>
    </source>
</evidence>
<evidence type="ECO:0000313" key="1">
    <source>
        <dbReference type="EMBL" id="THV06234.1"/>
    </source>
</evidence>
<dbReference type="EMBL" id="ML179044">
    <property type="protein sequence ID" value="THV06234.1"/>
    <property type="molecule type" value="Genomic_DNA"/>
</dbReference>
<name>A0A4S8MUZ2_DENBC</name>
<dbReference type="Proteomes" id="UP000297245">
    <property type="component" value="Unassembled WGS sequence"/>
</dbReference>
<proteinExistence type="predicted"/>
<reference evidence="1 2" key="1">
    <citation type="journal article" date="2019" name="Nat. Ecol. Evol.">
        <title>Megaphylogeny resolves global patterns of mushroom evolution.</title>
        <authorList>
            <person name="Varga T."/>
            <person name="Krizsan K."/>
            <person name="Foldi C."/>
            <person name="Dima B."/>
            <person name="Sanchez-Garcia M."/>
            <person name="Sanchez-Ramirez S."/>
            <person name="Szollosi G.J."/>
            <person name="Szarkandi J.G."/>
            <person name="Papp V."/>
            <person name="Albert L."/>
            <person name="Andreopoulos W."/>
            <person name="Angelini C."/>
            <person name="Antonin V."/>
            <person name="Barry K.W."/>
            <person name="Bougher N.L."/>
            <person name="Buchanan P."/>
            <person name="Buyck B."/>
            <person name="Bense V."/>
            <person name="Catcheside P."/>
            <person name="Chovatia M."/>
            <person name="Cooper J."/>
            <person name="Damon W."/>
            <person name="Desjardin D."/>
            <person name="Finy P."/>
            <person name="Geml J."/>
            <person name="Haridas S."/>
            <person name="Hughes K."/>
            <person name="Justo A."/>
            <person name="Karasinski D."/>
            <person name="Kautmanova I."/>
            <person name="Kiss B."/>
            <person name="Kocsube S."/>
            <person name="Kotiranta H."/>
            <person name="LaButti K.M."/>
            <person name="Lechner B.E."/>
            <person name="Liimatainen K."/>
            <person name="Lipzen A."/>
            <person name="Lukacs Z."/>
            <person name="Mihaltcheva S."/>
            <person name="Morgado L.N."/>
            <person name="Niskanen T."/>
            <person name="Noordeloos M.E."/>
            <person name="Ohm R.A."/>
            <person name="Ortiz-Santana B."/>
            <person name="Ovrebo C."/>
            <person name="Racz N."/>
            <person name="Riley R."/>
            <person name="Savchenko A."/>
            <person name="Shiryaev A."/>
            <person name="Soop K."/>
            <person name="Spirin V."/>
            <person name="Szebenyi C."/>
            <person name="Tomsovsky M."/>
            <person name="Tulloss R.E."/>
            <person name="Uehling J."/>
            <person name="Grigoriev I.V."/>
            <person name="Vagvolgyi C."/>
            <person name="Papp T."/>
            <person name="Martin F.M."/>
            <person name="Miettinen O."/>
            <person name="Hibbett D.S."/>
            <person name="Nagy L.G."/>
        </authorList>
    </citation>
    <scope>NUCLEOTIDE SEQUENCE [LARGE SCALE GENOMIC DNA]</scope>
    <source>
        <strain evidence="1 2">CBS 962.96</strain>
    </source>
</reference>
<gene>
    <name evidence="1" type="ORF">K435DRAFT_789648</name>
</gene>
<protein>
    <submittedName>
        <fullName evidence="1">Uncharacterized protein</fullName>
    </submittedName>
</protein>
<sequence length="160" mass="17460">MCLIKPSTLHGRSLKTLKFRSENFQSAKTRLNPDAQVLGLIKPENGICNFQNCKFAHMQGLEPLGLIKVAHCSQISTLTGGLLYAYSASLVTRNEAISSMGSLLNLLRDMLPGAKVLGLTTSVCVTFYDHFVDSVALNNAATTSYPVDRPFNIQIFDVGH</sequence>
<organism evidence="1 2">
    <name type="scientific">Dendrothele bispora (strain CBS 962.96)</name>
    <dbReference type="NCBI Taxonomy" id="1314807"/>
    <lineage>
        <taxon>Eukaryota</taxon>
        <taxon>Fungi</taxon>
        <taxon>Dikarya</taxon>
        <taxon>Basidiomycota</taxon>
        <taxon>Agaricomycotina</taxon>
        <taxon>Agaricomycetes</taxon>
        <taxon>Agaricomycetidae</taxon>
        <taxon>Agaricales</taxon>
        <taxon>Agaricales incertae sedis</taxon>
        <taxon>Dendrothele</taxon>
    </lineage>
</organism>
<accession>A0A4S8MUZ2</accession>
<dbReference type="AlphaFoldDB" id="A0A4S8MUZ2"/>
<keyword evidence="2" id="KW-1185">Reference proteome</keyword>